<dbReference type="SUPFAM" id="SSF52283">
    <property type="entry name" value="Formate/glycerate dehydrogenase catalytic domain-like"/>
    <property type="match status" value="1"/>
</dbReference>
<comment type="caution">
    <text evidence="3">The sequence shown here is derived from an EMBL/GenBank/DDBJ whole genome shotgun (WGS) entry which is preliminary data.</text>
</comment>
<evidence type="ECO:0000313" key="4">
    <source>
        <dbReference type="Proteomes" id="UP001370490"/>
    </source>
</evidence>
<keyword evidence="1" id="KW-0560">Oxidoreductase</keyword>
<organism evidence="3 4">
    <name type="scientific">Dillenia turbinata</name>
    <dbReference type="NCBI Taxonomy" id="194707"/>
    <lineage>
        <taxon>Eukaryota</taxon>
        <taxon>Viridiplantae</taxon>
        <taxon>Streptophyta</taxon>
        <taxon>Embryophyta</taxon>
        <taxon>Tracheophyta</taxon>
        <taxon>Spermatophyta</taxon>
        <taxon>Magnoliopsida</taxon>
        <taxon>eudicotyledons</taxon>
        <taxon>Gunneridae</taxon>
        <taxon>Pentapetalae</taxon>
        <taxon>Dilleniales</taxon>
        <taxon>Dilleniaceae</taxon>
        <taxon>Dillenia</taxon>
    </lineage>
</organism>
<dbReference type="GO" id="GO:0016618">
    <property type="term" value="F:hydroxypyruvate reductase [NAD(P)H] activity"/>
    <property type="evidence" value="ECO:0007669"/>
    <property type="project" value="TreeGrafter"/>
</dbReference>
<feature type="domain" description="D-isomer specific 2-hydroxyacid dehydrogenase catalytic" evidence="2">
    <location>
        <begin position="53"/>
        <end position="129"/>
    </location>
</feature>
<proteinExistence type="predicted"/>
<evidence type="ECO:0000256" key="1">
    <source>
        <dbReference type="ARBA" id="ARBA00023002"/>
    </source>
</evidence>
<dbReference type="EMBL" id="JBAMMX010000001">
    <property type="protein sequence ID" value="KAK6947689.1"/>
    <property type="molecule type" value="Genomic_DNA"/>
</dbReference>
<sequence length="179" mass="19751">MEAPKSDLPQLLIIRLPTFPNFFKDLLRDTYHLLDPVESGLPTLQFLKIHGQSVRALVSVGPSPVTAEIIGSLPALALVVGSSAGVDHIDLAECHRRGIVVTNVGDSFSEDAADYAVGLLIDVLRGISTSDRFVRARMWPVKGNFPHGSKEENDSLFHNFVGSWKWVSYLMALYSKMIF</sequence>
<evidence type="ECO:0000259" key="2">
    <source>
        <dbReference type="Pfam" id="PF00389"/>
    </source>
</evidence>
<keyword evidence="4" id="KW-1185">Reference proteome</keyword>
<reference evidence="3 4" key="1">
    <citation type="submission" date="2023-12" db="EMBL/GenBank/DDBJ databases">
        <title>A high-quality genome assembly for Dillenia turbinata (Dilleniales).</title>
        <authorList>
            <person name="Chanderbali A."/>
        </authorList>
    </citation>
    <scope>NUCLEOTIDE SEQUENCE [LARGE SCALE GENOMIC DNA]</scope>
    <source>
        <strain evidence="3">LSX21</strain>
        <tissue evidence="3">Leaf</tissue>
    </source>
</reference>
<dbReference type="AlphaFoldDB" id="A0AAN8WDA2"/>
<dbReference type="GO" id="GO:0005829">
    <property type="term" value="C:cytosol"/>
    <property type="evidence" value="ECO:0007669"/>
    <property type="project" value="TreeGrafter"/>
</dbReference>
<dbReference type="PANTHER" id="PTHR10996:SF268">
    <property type="entry name" value="GLYOXYLATE_HYDROXYPYRUVATE REDUCTASE HPR3"/>
    <property type="match status" value="1"/>
</dbReference>
<dbReference type="InterPro" id="IPR006139">
    <property type="entry name" value="D-isomer_2_OHA_DH_cat_dom"/>
</dbReference>
<dbReference type="GO" id="GO:0030267">
    <property type="term" value="F:glyoxylate reductase (NADPH) activity"/>
    <property type="evidence" value="ECO:0007669"/>
    <property type="project" value="TreeGrafter"/>
</dbReference>
<dbReference type="Pfam" id="PF00389">
    <property type="entry name" value="2-Hacid_dh"/>
    <property type="match status" value="1"/>
</dbReference>
<name>A0AAN8WDA2_9MAGN</name>
<dbReference type="Gene3D" id="3.40.50.720">
    <property type="entry name" value="NAD(P)-binding Rossmann-like Domain"/>
    <property type="match status" value="2"/>
</dbReference>
<accession>A0AAN8WDA2</accession>
<evidence type="ECO:0000313" key="3">
    <source>
        <dbReference type="EMBL" id="KAK6947689.1"/>
    </source>
</evidence>
<dbReference type="Proteomes" id="UP001370490">
    <property type="component" value="Unassembled WGS sequence"/>
</dbReference>
<dbReference type="PANTHER" id="PTHR10996">
    <property type="entry name" value="2-HYDROXYACID DEHYDROGENASE-RELATED"/>
    <property type="match status" value="1"/>
</dbReference>
<dbReference type="GO" id="GO:0051287">
    <property type="term" value="F:NAD binding"/>
    <property type="evidence" value="ECO:0007669"/>
    <property type="project" value="InterPro"/>
</dbReference>
<dbReference type="InterPro" id="IPR050223">
    <property type="entry name" value="D-isomer_2-hydroxyacid_DH"/>
</dbReference>
<gene>
    <name evidence="3" type="ORF">RJ641_001162</name>
</gene>
<protein>
    <submittedName>
        <fullName evidence="3">D-isomer specific 2-hydroxyacid dehydrogenase, catalytic domain</fullName>
    </submittedName>
</protein>